<gene>
    <name evidence="1" type="ORF">P7122_09735</name>
</gene>
<dbReference type="EMBL" id="JARSBN010000004">
    <property type="protein sequence ID" value="MDG4716153.1"/>
    <property type="molecule type" value="Genomic_DNA"/>
</dbReference>
<dbReference type="Proteomes" id="UP001529085">
    <property type="component" value="Unassembled WGS sequence"/>
</dbReference>
<comment type="caution">
    <text evidence="1">The sequence shown here is derived from an EMBL/GenBank/DDBJ whole genome shotgun (WGS) entry which is preliminary data.</text>
</comment>
<dbReference type="RefSeq" id="WP_278005593.1">
    <property type="nucleotide sequence ID" value="NZ_JARSBN010000004.1"/>
</dbReference>
<dbReference type="Pfam" id="PF14253">
    <property type="entry name" value="AbiH"/>
    <property type="match status" value="1"/>
</dbReference>
<reference evidence="1 2" key="1">
    <citation type="submission" date="2023-03" db="EMBL/GenBank/DDBJ databases">
        <title>Strain YYF002 represents a novel species in the genus Winogradskyella isolated from seawater.</title>
        <authorList>
            <person name="Fu Z.-Y."/>
        </authorList>
    </citation>
    <scope>NUCLEOTIDE SEQUENCE [LARGE SCALE GENOMIC DNA]</scope>
    <source>
        <strain evidence="1 2">YYF002</strain>
    </source>
</reference>
<proteinExistence type="predicted"/>
<protein>
    <submittedName>
        <fullName evidence="1">AbiH family protein</fullName>
    </submittedName>
</protein>
<name>A0ABT6G294_9FLAO</name>
<organism evidence="1 2">
    <name type="scientific">Winogradskyella marincola</name>
    <dbReference type="NCBI Taxonomy" id="3037795"/>
    <lineage>
        <taxon>Bacteria</taxon>
        <taxon>Pseudomonadati</taxon>
        <taxon>Bacteroidota</taxon>
        <taxon>Flavobacteriia</taxon>
        <taxon>Flavobacteriales</taxon>
        <taxon>Flavobacteriaceae</taxon>
        <taxon>Winogradskyella</taxon>
    </lineage>
</organism>
<evidence type="ECO:0000313" key="2">
    <source>
        <dbReference type="Proteomes" id="UP001529085"/>
    </source>
</evidence>
<keyword evidence="2" id="KW-1185">Reference proteome</keyword>
<sequence length="409" mass="48966">MNRVFIIGNGFDLAHGLPTSYNHFINDFWSNLKDDFKKQINSELLHIDDSYTGFFDFTKPTKCFNDFIQNIKDYANERECRFDEKKIRLKKSRDQFKFVFEFKNELFLTINKNQSIDNWVDIENLYYSELKKIVKSKSLDVTESDESWARKSRKRVAILNKEFKQIEDLLKSYLTKIIDKYNFESKDDEWMSFYQLFKPISLFNNESKLLEEFMDSEDKDSIKLLFDEEKKSNDKTRTTSYFLSFNYTPTLYKYVDSLKKDNYDIRLNQIHGKVEGDVVFGFGDESDVDYHLIEDINDNEYLNFFKSFKYLENKNYNNFLNFIDSEPFQLIIMGHSLGLSDRVLLKTIFENENCKSIKAYYHQGNYDDNFRDIIQNMSRHFSDKSLMRKKVVNKLLCKPLPQIQIPLKS</sequence>
<accession>A0ABT6G294</accession>
<evidence type="ECO:0000313" key="1">
    <source>
        <dbReference type="EMBL" id="MDG4716153.1"/>
    </source>
</evidence>
<dbReference type="InterPro" id="IPR025935">
    <property type="entry name" value="AbiH"/>
</dbReference>